<evidence type="ECO:0000313" key="1">
    <source>
        <dbReference type="EMBL" id="RHN66695.1"/>
    </source>
</evidence>
<reference evidence="1" key="1">
    <citation type="journal article" date="2018" name="Nat. Plants">
        <title>Whole-genome landscape of Medicago truncatula symbiotic genes.</title>
        <authorList>
            <person name="Pecrix Y."/>
            <person name="Gamas P."/>
            <person name="Carrere S."/>
        </authorList>
    </citation>
    <scope>NUCLEOTIDE SEQUENCE</scope>
    <source>
        <tissue evidence="1">Leaves</tissue>
    </source>
</reference>
<proteinExistence type="predicted"/>
<dbReference type="AlphaFoldDB" id="A0A396IRX4"/>
<protein>
    <submittedName>
        <fullName evidence="1">Uncharacterized protein</fullName>
    </submittedName>
</protein>
<organism evidence="1">
    <name type="scientific">Medicago truncatula</name>
    <name type="common">Barrel medic</name>
    <name type="synonym">Medicago tribuloides</name>
    <dbReference type="NCBI Taxonomy" id="3880"/>
    <lineage>
        <taxon>Eukaryota</taxon>
        <taxon>Viridiplantae</taxon>
        <taxon>Streptophyta</taxon>
        <taxon>Embryophyta</taxon>
        <taxon>Tracheophyta</taxon>
        <taxon>Spermatophyta</taxon>
        <taxon>Magnoliopsida</taxon>
        <taxon>eudicotyledons</taxon>
        <taxon>Gunneridae</taxon>
        <taxon>Pentapetalae</taxon>
        <taxon>rosids</taxon>
        <taxon>fabids</taxon>
        <taxon>Fabales</taxon>
        <taxon>Fabaceae</taxon>
        <taxon>Papilionoideae</taxon>
        <taxon>50 kb inversion clade</taxon>
        <taxon>NPAAA clade</taxon>
        <taxon>Hologalegina</taxon>
        <taxon>IRL clade</taxon>
        <taxon>Trifolieae</taxon>
        <taxon>Medicago</taxon>
    </lineage>
</organism>
<name>A0A396IRX4_MEDTR</name>
<gene>
    <name evidence="1" type="ORF">MtrunA17_Chr3g0094181</name>
</gene>
<accession>A0A396IRX4</accession>
<dbReference type="Gramene" id="rna14745">
    <property type="protein sequence ID" value="RHN66695.1"/>
    <property type="gene ID" value="gene14745"/>
</dbReference>
<dbReference type="Proteomes" id="UP000265566">
    <property type="component" value="Chromosome 3"/>
</dbReference>
<dbReference type="EMBL" id="PSQE01000003">
    <property type="protein sequence ID" value="RHN66695.1"/>
    <property type="molecule type" value="Genomic_DNA"/>
</dbReference>
<comment type="caution">
    <text evidence="1">The sequence shown here is derived from an EMBL/GenBank/DDBJ whole genome shotgun (WGS) entry which is preliminary data.</text>
</comment>
<sequence length="49" mass="5743">MENSVHILHKHIRNISNTERHHLIFIVSISCPKGRLLHILILHLNLMVT</sequence>